<sequence>MGLLNYNDRTFDFEDRILAHLQVVMAVKLKRCEPFFLSWALGRETGSGRQAIWIAASLPLHFEYFGGRPPSLNRAWIERLLCSASSASGLNLSDERNREPDADSLRPETLQRSMSGTSK</sequence>
<dbReference type="RefSeq" id="WP_027692193.1">
    <property type="nucleotide sequence ID" value="NZ_CP010848.1"/>
</dbReference>
<feature type="compositionally biased region" description="Basic and acidic residues" evidence="1">
    <location>
        <begin position="93"/>
        <end position="106"/>
    </location>
</feature>
<dbReference type="InterPro" id="IPR057204">
    <property type="entry name" value="DUF7882"/>
</dbReference>
<feature type="domain" description="DUF7882" evidence="2">
    <location>
        <begin position="1"/>
        <end position="95"/>
    </location>
</feature>
<name>A0A0C5BQ71_9MICO</name>
<feature type="compositionally biased region" description="Polar residues" evidence="1">
    <location>
        <begin position="110"/>
        <end position="119"/>
    </location>
</feature>
<keyword evidence="4" id="KW-1185">Reference proteome</keyword>
<organism evidence="3 4">
    <name type="scientific">Rathayibacter toxicus</name>
    <dbReference type="NCBI Taxonomy" id="145458"/>
    <lineage>
        <taxon>Bacteria</taxon>
        <taxon>Bacillati</taxon>
        <taxon>Actinomycetota</taxon>
        <taxon>Actinomycetes</taxon>
        <taxon>Micrococcales</taxon>
        <taxon>Microbacteriaceae</taxon>
        <taxon>Rathayibacter</taxon>
    </lineage>
</organism>
<evidence type="ECO:0000313" key="4">
    <source>
        <dbReference type="Proteomes" id="UP000052979"/>
    </source>
</evidence>
<feature type="region of interest" description="Disordered" evidence="1">
    <location>
        <begin position="88"/>
        <end position="119"/>
    </location>
</feature>
<evidence type="ECO:0000313" key="3">
    <source>
        <dbReference type="EMBL" id="KKM44480.1"/>
    </source>
</evidence>
<protein>
    <recommendedName>
        <fullName evidence="2">DUF7882 domain-containing protein</fullName>
    </recommendedName>
</protein>
<dbReference type="EMBL" id="LBFI01000054">
    <property type="protein sequence ID" value="KKM44480.1"/>
    <property type="molecule type" value="Genomic_DNA"/>
</dbReference>
<comment type="caution">
    <text evidence="3">The sequence shown here is derived from an EMBL/GenBank/DDBJ whole genome shotgun (WGS) entry which is preliminary data.</text>
</comment>
<gene>
    <name evidence="3" type="ORF">VT73_09965</name>
</gene>
<accession>A0A0C5BQ71</accession>
<dbReference type="PATRIC" id="fig|145458.7.peg.5"/>
<dbReference type="eggNOG" id="ENOG50323FD">
    <property type="taxonomic scope" value="Bacteria"/>
</dbReference>
<proteinExistence type="predicted"/>
<dbReference type="AlphaFoldDB" id="A0A0C5BQ71"/>
<dbReference type="KEGG" id="rtx:TI83_00020"/>
<dbReference type="GeneID" id="93666226"/>
<evidence type="ECO:0000259" key="2">
    <source>
        <dbReference type="Pfam" id="PF25355"/>
    </source>
</evidence>
<dbReference type="Proteomes" id="UP000052979">
    <property type="component" value="Unassembled WGS sequence"/>
</dbReference>
<dbReference type="Pfam" id="PF25355">
    <property type="entry name" value="DUF7882"/>
    <property type="match status" value="1"/>
</dbReference>
<reference evidence="3 4" key="1">
    <citation type="submission" date="2015-04" db="EMBL/GenBank/DDBJ databases">
        <title>Draft genome sequence of Rathayibacter toxicus strain FH-142 (AKA 70134 or CS 32), a Western Australian isolate.</title>
        <authorList>
            <consortium name="Consortium for Microbial Forensics and Genomics (microFORGE)"/>
            <person name="Knight B.M."/>
            <person name="Roberts D.P."/>
            <person name="Lin D."/>
            <person name="Hari K."/>
            <person name="Fletcher J."/>
            <person name="Melcher U."/>
            <person name="Blagden T."/>
            <person name="Luster D.G."/>
            <person name="Sechler A.J."/>
            <person name="Schneider W.L."/>
            <person name="Winegar R.A."/>
        </authorList>
    </citation>
    <scope>NUCLEOTIDE SEQUENCE [LARGE SCALE GENOMIC DNA]</scope>
    <source>
        <strain evidence="3 4">FH142</strain>
    </source>
</reference>
<evidence type="ECO:0000256" key="1">
    <source>
        <dbReference type="SAM" id="MobiDB-lite"/>
    </source>
</evidence>